<evidence type="ECO:0000256" key="2">
    <source>
        <dbReference type="ARBA" id="ARBA00022821"/>
    </source>
</evidence>
<evidence type="ECO:0000256" key="3">
    <source>
        <dbReference type="ARBA" id="ARBA00022964"/>
    </source>
</evidence>
<evidence type="ECO:0000313" key="8">
    <source>
        <dbReference type="Proteomes" id="UP000709336"/>
    </source>
</evidence>
<feature type="chain" id="PRO_5047308313" evidence="6">
    <location>
        <begin position="24"/>
        <end position="973"/>
    </location>
</feature>
<evidence type="ECO:0000256" key="1">
    <source>
        <dbReference type="ARBA" id="ARBA00022723"/>
    </source>
</evidence>
<keyword evidence="6" id="KW-0732">Signal</keyword>
<dbReference type="InterPro" id="IPR010255">
    <property type="entry name" value="Haem_peroxidase_sf"/>
</dbReference>
<dbReference type="InterPro" id="IPR050783">
    <property type="entry name" value="Oxylipin_biosynth_metab"/>
</dbReference>
<dbReference type="RefSeq" id="WP_169211262.1">
    <property type="nucleotide sequence ID" value="NZ_JAATNW010000006.1"/>
</dbReference>
<proteinExistence type="predicted"/>
<keyword evidence="4" id="KW-0560">Oxidoreductase</keyword>
<evidence type="ECO:0000256" key="6">
    <source>
        <dbReference type="SAM" id="SignalP"/>
    </source>
</evidence>
<dbReference type="InterPro" id="IPR037120">
    <property type="entry name" value="Haem_peroxidase_sf_animal"/>
</dbReference>
<dbReference type="PROSITE" id="PS50292">
    <property type="entry name" value="PEROXIDASE_3"/>
    <property type="match status" value="1"/>
</dbReference>
<dbReference type="InterPro" id="IPR019791">
    <property type="entry name" value="Haem_peroxidase_animal"/>
</dbReference>
<dbReference type="PANTHER" id="PTHR11903">
    <property type="entry name" value="PROSTAGLANDIN G/H SYNTHASE"/>
    <property type="match status" value="1"/>
</dbReference>
<dbReference type="Proteomes" id="UP000709336">
    <property type="component" value="Unassembled WGS sequence"/>
</dbReference>
<organism evidence="7 8">
    <name type="scientific">Alteromonas ponticola</name>
    <dbReference type="NCBI Taxonomy" id="2720613"/>
    <lineage>
        <taxon>Bacteria</taxon>
        <taxon>Pseudomonadati</taxon>
        <taxon>Pseudomonadota</taxon>
        <taxon>Gammaproteobacteria</taxon>
        <taxon>Alteromonadales</taxon>
        <taxon>Alteromonadaceae</taxon>
        <taxon>Alteromonas/Salinimonas group</taxon>
        <taxon>Alteromonas</taxon>
    </lineage>
</organism>
<keyword evidence="2" id="KW-0611">Plant defense</keyword>
<sequence>MAAKILLAIFIAMSCCVSSTVVAEQKSDNRACIDMVKDGFRPIDENRQTRFLGKVAEDTARCRGGEKAAQYRATPWVDWSNYWATGDASSLKEGSKAKTIFGEHLKPNGRGIDGSLMDLEYQRVELIKFNLFDNYTYEDYVKGRGNKEGPAIKVWNEMRLDKDDPFYEAVGGEGEQRCSGELIRHRTLSGICNDLYNPKMGANGTYFARNVDFASTYPRLGKNQLARNRHSDSENGMRLGLLTPDPQLISRTLFSRQQQQNNNCNDGLGSGNNAISDECDYIKAPFFNVLAAFWIQFMTHDWFSHLEEGRNQSKLVPVGCKTDHAEALGCRPGDRMEPALIAQHSEPETFRHNNERYLKRAYMTTENTTTAWWDASQIYGYDAISHKRVIRDPQDNAKLHLPDGYLPVLQPCDTNSSDDCAVQPQWQGQEATAFPDNWNIGLSFYHNLFVREHNYFVERFRAMQQAHPNRDSGLRHPDRPQQAILYSQVSDEELYNAARLVVSAMIAKIHTIEWTTQLLYNDPLYRGMNSNWFGLFNLEESSQVSSIIKKITHNEENYFSRMSNWLARVFRDKDEPQKANSWYSVFASGAGIFGLQNARHEGALWWKKDNWDISNPEHVNGGVNHFGSPFNFPEEFTSVYRLHPLVPDLIEMRNYQDANQINAKVPVMRTVRGEATAQMRQYGLENWALAMGRQRLGALHLQNHPRFLQNLPMPHLDSPSKKIDVVALDIIRDRERGVPRFNEFRRQIGLKTLTSYDDFIDQRLDKSDPNRIAQEDVVAKIRQIFGTHQCDASKVISDAQLTDNGEPINDCHGAPDGSEVDNIEDVDLAVGWLAEYTRPHGFAISETQFHIFIINASRRLFSDRFFTSSFRPEFYSTLGYEWVLHNGPLDECPFELEKNNDGLAQCNEPEKSNGHTVAVSPLKRVLLRNIPELNEQLMPVVNVFDPWARDRGDYYSLAWKPRPGAESDPAFQD</sequence>
<keyword evidence="5" id="KW-0408">Iron</keyword>
<evidence type="ECO:0000256" key="4">
    <source>
        <dbReference type="ARBA" id="ARBA00023002"/>
    </source>
</evidence>
<evidence type="ECO:0000256" key="5">
    <source>
        <dbReference type="ARBA" id="ARBA00023004"/>
    </source>
</evidence>
<evidence type="ECO:0000313" key="7">
    <source>
        <dbReference type="EMBL" id="NMH60698.1"/>
    </source>
</evidence>
<comment type="caution">
    <text evidence="7">The sequence shown here is derived from an EMBL/GenBank/DDBJ whole genome shotgun (WGS) entry which is preliminary data.</text>
</comment>
<protein>
    <submittedName>
        <fullName evidence="7">Oxygenase</fullName>
    </submittedName>
</protein>
<keyword evidence="8" id="KW-1185">Reference proteome</keyword>
<feature type="signal peptide" evidence="6">
    <location>
        <begin position="1"/>
        <end position="23"/>
    </location>
</feature>
<dbReference type="PANTHER" id="PTHR11903:SF11">
    <property type="entry name" value="ALPHA-DIOXYGENASE 1"/>
    <property type="match status" value="1"/>
</dbReference>
<dbReference type="EMBL" id="JAATNW010000006">
    <property type="protein sequence ID" value="NMH60698.1"/>
    <property type="molecule type" value="Genomic_DNA"/>
</dbReference>
<name>A0ABX1R4J7_9ALTE</name>
<keyword evidence="1" id="KW-0479">Metal-binding</keyword>
<dbReference type="SUPFAM" id="SSF48113">
    <property type="entry name" value="Heme-dependent peroxidases"/>
    <property type="match status" value="1"/>
</dbReference>
<dbReference type="PROSITE" id="PS51257">
    <property type="entry name" value="PROKAR_LIPOPROTEIN"/>
    <property type="match status" value="1"/>
</dbReference>
<dbReference type="Pfam" id="PF03098">
    <property type="entry name" value="An_peroxidase"/>
    <property type="match status" value="3"/>
</dbReference>
<dbReference type="Gene3D" id="1.10.640.10">
    <property type="entry name" value="Haem peroxidase domain superfamily, animal type"/>
    <property type="match status" value="2"/>
</dbReference>
<reference evidence="7 8" key="1">
    <citation type="submission" date="2020-03" db="EMBL/GenBank/DDBJ databases">
        <title>Alteromonas ponticola sp. nov., isolated from seawater.</title>
        <authorList>
            <person name="Yoon J.-H."/>
            <person name="Kim Y.-O."/>
        </authorList>
    </citation>
    <scope>NUCLEOTIDE SEQUENCE [LARGE SCALE GENOMIC DNA]</scope>
    <source>
        <strain evidence="7 8">MYP5</strain>
    </source>
</reference>
<keyword evidence="3" id="KW-0223">Dioxygenase</keyword>
<gene>
    <name evidence="7" type="ORF">HCJ96_11740</name>
</gene>
<accession>A0ABX1R4J7</accession>